<reference evidence="2" key="1">
    <citation type="submission" date="2023-07" db="EMBL/GenBank/DDBJ databases">
        <title>30 novel species of actinomycetes from the DSMZ collection.</title>
        <authorList>
            <person name="Nouioui I."/>
        </authorList>
    </citation>
    <scope>NUCLEOTIDE SEQUENCE [LARGE SCALE GENOMIC DNA]</scope>
    <source>
        <strain evidence="2">DSM 42041</strain>
    </source>
</reference>
<gene>
    <name evidence="1" type="ORF">RM572_00545</name>
</gene>
<accession>A0ABU2NJU1</accession>
<comment type="caution">
    <text evidence="1">The sequence shown here is derived from an EMBL/GenBank/DDBJ whole genome shotgun (WGS) entry which is preliminary data.</text>
</comment>
<evidence type="ECO:0000313" key="1">
    <source>
        <dbReference type="EMBL" id="MDT0377264.1"/>
    </source>
</evidence>
<dbReference type="SUPFAM" id="SSF46955">
    <property type="entry name" value="Putative DNA-binding domain"/>
    <property type="match status" value="1"/>
</dbReference>
<keyword evidence="2" id="KW-1185">Reference proteome</keyword>
<proteinExistence type="predicted"/>
<dbReference type="RefSeq" id="WP_311671269.1">
    <property type="nucleotide sequence ID" value="NZ_JAVREQ010000001.1"/>
</dbReference>
<organism evidence="1 2">
    <name type="scientific">Streptomyces hazeniae</name>
    <dbReference type="NCBI Taxonomy" id="3075538"/>
    <lineage>
        <taxon>Bacteria</taxon>
        <taxon>Bacillati</taxon>
        <taxon>Actinomycetota</taxon>
        <taxon>Actinomycetes</taxon>
        <taxon>Kitasatosporales</taxon>
        <taxon>Streptomycetaceae</taxon>
        <taxon>Streptomyces</taxon>
    </lineage>
</organism>
<dbReference type="InterPro" id="IPR009061">
    <property type="entry name" value="DNA-bd_dom_put_sf"/>
</dbReference>
<name>A0ABU2NJU1_9ACTN</name>
<dbReference type="Proteomes" id="UP001183414">
    <property type="component" value="Unassembled WGS sequence"/>
</dbReference>
<sequence>MAADPNTDYWMTADIAEHLGVKVETVRVYRTRGDLPEPDRMFGRTPAWRPETILNWQRPGRGARTDLHG</sequence>
<dbReference type="EMBL" id="JAVREQ010000001">
    <property type="protein sequence ID" value="MDT0377264.1"/>
    <property type="molecule type" value="Genomic_DNA"/>
</dbReference>
<evidence type="ECO:0000313" key="2">
    <source>
        <dbReference type="Proteomes" id="UP001183414"/>
    </source>
</evidence>
<protein>
    <submittedName>
        <fullName evidence="1">MarR family transcriptional regulator</fullName>
    </submittedName>
</protein>